<dbReference type="AlphaFoldDB" id="A0A3N1CPK4"/>
<dbReference type="Pfam" id="PF00528">
    <property type="entry name" value="BPD_transp_1"/>
    <property type="match status" value="1"/>
</dbReference>
<dbReference type="PROSITE" id="PS50928">
    <property type="entry name" value="ABC_TM1"/>
    <property type="match status" value="1"/>
</dbReference>
<comment type="subcellular location">
    <subcellularLocation>
        <location evidence="6">Cell membrane</location>
        <topology evidence="6">Multi-pass membrane protein</topology>
    </subcellularLocation>
    <subcellularLocation>
        <location evidence="1">Membrane</location>
        <topology evidence="1">Multi-pass membrane protein</topology>
    </subcellularLocation>
</comment>
<dbReference type="InterPro" id="IPR000515">
    <property type="entry name" value="MetI-like"/>
</dbReference>
<reference evidence="8 9" key="1">
    <citation type="submission" date="2018-11" db="EMBL/GenBank/DDBJ databases">
        <title>Sequencing the genomes of 1000 actinobacteria strains.</title>
        <authorList>
            <person name="Klenk H.-P."/>
        </authorList>
    </citation>
    <scope>NUCLEOTIDE SEQUENCE [LARGE SCALE GENOMIC DNA]</scope>
    <source>
        <strain evidence="8 9">DSM 44254</strain>
    </source>
</reference>
<keyword evidence="3 6" id="KW-0812">Transmembrane</keyword>
<protein>
    <submittedName>
        <fullName evidence="8">Osmoprotectant transport system permease protein</fullName>
    </submittedName>
</protein>
<evidence type="ECO:0000256" key="2">
    <source>
        <dbReference type="ARBA" id="ARBA00022448"/>
    </source>
</evidence>
<dbReference type="EMBL" id="RJKE01000001">
    <property type="protein sequence ID" value="ROO83251.1"/>
    <property type="molecule type" value="Genomic_DNA"/>
</dbReference>
<keyword evidence="9" id="KW-1185">Reference proteome</keyword>
<feature type="transmembrane region" description="Helical" evidence="6">
    <location>
        <begin position="56"/>
        <end position="82"/>
    </location>
</feature>
<dbReference type="RefSeq" id="WP_123662270.1">
    <property type="nucleotide sequence ID" value="NZ_RJKE01000001.1"/>
</dbReference>
<keyword evidence="2 6" id="KW-0813">Transport</keyword>
<dbReference type="GO" id="GO:0031460">
    <property type="term" value="P:glycine betaine transport"/>
    <property type="evidence" value="ECO:0007669"/>
    <property type="project" value="TreeGrafter"/>
</dbReference>
<comment type="caution">
    <text evidence="8">The sequence shown here is derived from an EMBL/GenBank/DDBJ whole genome shotgun (WGS) entry which is preliminary data.</text>
</comment>
<evidence type="ECO:0000313" key="9">
    <source>
        <dbReference type="Proteomes" id="UP000272400"/>
    </source>
</evidence>
<feature type="transmembrane region" description="Helical" evidence="6">
    <location>
        <begin position="154"/>
        <end position="174"/>
    </location>
</feature>
<evidence type="ECO:0000256" key="3">
    <source>
        <dbReference type="ARBA" id="ARBA00022692"/>
    </source>
</evidence>
<proteinExistence type="inferred from homology"/>
<dbReference type="SUPFAM" id="SSF161098">
    <property type="entry name" value="MetI-like"/>
    <property type="match status" value="1"/>
</dbReference>
<keyword evidence="4 6" id="KW-1133">Transmembrane helix</keyword>
<gene>
    <name evidence="8" type="ORF">EDD29_0746</name>
</gene>
<feature type="transmembrane region" description="Helical" evidence="6">
    <location>
        <begin position="131"/>
        <end position="148"/>
    </location>
</feature>
<dbReference type="OrthoDB" id="5244012at2"/>
<feature type="transmembrane region" description="Helical" evidence="6">
    <location>
        <begin position="88"/>
        <end position="110"/>
    </location>
</feature>
<feature type="domain" description="ABC transmembrane type-1" evidence="7">
    <location>
        <begin position="24"/>
        <end position="204"/>
    </location>
</feature>
<evidence type="ECO:0000256" key="4">
    <source>
        <dbReference type="ARBA" id="ARBA00022989"/>
    </source>
</evidence>
<evidence type="ECO:0000313" key="8">
    <source>
        <dbReference type="EMBL" id="ROO83251.1"/>
    </source>
</evidence>
<dbReference type="InterPro" id="IPR035906">
    <property type="entry name" value="MetI-like_sf"/>
</dbReference>
<dbReference type="PANTHER" id="PTHR30177">
    <property type="entry name" value="GLYCINE BETAINE/L-PROLINE TRANSPORT SYSTEM PERMEASE PROTEIN PROW"/>
    <property type="match status" value="1"/>
</dbReference>
<dbReference type="Gene3D" id="1.10.3720.10">
    <property type="entry name" value="MetI-like"/>
    <property type="match status" value="1"/>
</dbReference>
<evidence type="ECO:0000256" key="6">
    <source>
        <dbReference type="RuleBase" id="RU363032"/>
    </source>
</evidence>
<accession>A0A3N1CPK4</accession>
<dbReference type="GO" id="GO:0055085">
    <property type="term" value="P:transmembrane transport"/>
    <property type="evidence" value="ECO:0007669"/>
    <property type="project" value="InterPro"/>
</dbReference>
<comment type="similarity">
    <text evidence="6">Belongs to the binding-protein-dependent transport system permease family.</text>
</comment>
<evidence type="ECO:0000256" key="1">
    <source>
        <dbReference type="ARBA" id="ARBA00004141"/>
    </source>
</evidence>
<feature type="transmembrane region" description="Helical" evidence="6">
    <location>
        <begin position="28"/>
        <end position="49"/>
    </location>
</feature>
<feature type="transmembrane region" description="Helical" evidence="6">
    <location>
        <begin position="186"/>
        <end position="207"/>
    </location>
</feature>
<dbReference type="PANTHER" id="PTHR30177:SF33">
    <property type="entry name" value="POSSIBLE OSMOPROTECTANT (GLYCINE BETAINE_CARNITINE_CHOLINE_L-PROLINE) TRANSPORT INTEGRAL MEMBRANE PROTEIN ABC TRANSPORTER PROZ"/>
    <property type="match status" value="1"/>
</dbReference>
<name>A0A3N1CPK4_9ACTN</name>
<sequence length="222" mass="23123">MNAGWAWLTDAANWSGADGIPVRLAEHVGYTLLVLAVSLLIGLPLGLLIAHAGPRWAFAVINTANGARALPTLGLLVLIFLLSTGSSVAALIPLVVLAVPPILINVYEGVRQVEPQVRDAARGMGMTGRQVLLRVELPIATPLILLGVRTAAVQVVATATVAAYINLGGLGGYIMDGILLREYGEAVGGSVLVVLLAIAVQGIFTLLTRLVTPRGLRKDTTS</sequence>
<organism evidence="8 9">
    <name type="scientific">Actinocorallia herbida</name>
    <dbReference type="NCBI Taxonomy" id="58109"/>
    <lineage>
        <taxon>Bacteria</taxon>
        <taxon>Bacillati</taxon>
        <taxon>Actinomycetota</taxon>
        <taxon>Actinomycetes</taxon>
        <taxon>Streptosporangiales</taxon>
        <taxon>Thermomonosporaceae</taxon>
        <taxon>Actinocorallia</taxon>
    </lineage>
</organism>
<evidence type="ECO:0000256" key="5">
    <source>
        <dbReference type="ARBA" id="ARBA00023136"/>
    </source>
</evidence>
<evidence type="ECO:0000259" key="7">
    <source>
        <dbReference type="PROSITE" id="PS50928"/>
    </source>
</evidence>
<dbReference type="InterPro" id="IPR051204">
    <property type="entry name" value="ABC_transp_perm/SBD"/>
</dbReference>
<keyword evidence="5 6" id="KW-0472">Membrane</keyword>
<dbReference type="GO" id="GO:0005886">
    <property type="term" value="C:plasma membrane"/>
    <property type="evidence" value="ECO:0007669"/>
    <property type="project" value="UniProtKB-SubCell"/>
</dbReference>
<dbReference type="Proteomes" id="UP000272400">
    <property type="component" value="Unassembled WGS sequence"/>
</dbReference>
<dbReference type="CDD" id="cd06261">
    <property type="entry name" value="TM_PBP2"/>
    <property type="match status" value="1"/>
</dbReference>